<comment type="caution">
    <text evidence="2">The sequence shown here is derived from an EMBL/GenBank/DDBJ whole genome shotgun (WGS) entry which is preliminary data.</text>
</comment>
<gene>
    <name evidence="2" type="ORF">J5N97_003758</name>
</gene>
<organism evidence="2 3">
    <name type="scientific">Dioscorea zingiberensis</name>
    <dbReference type="NCBI Taxonomy" id="325984"/>
    <lineage>
        <taxon>Eukaryota</taxon>
        <taxon>Viridiplantae</taxon>
        <taxon>Streptophyta</taxon>
        <taxon>Embryophyta</taxon>
        <taxon>Tracheophyta</taxon>
        <taxon>Spermatophyta</taxon>
        <taxon>Magnoliopsida</taxon>
        <taxon>Liliopsida</taxon>
        <taxon>Dioscoreales</taxon>
        <taxon>Dioscoreaceae</taxon>
        <taxon>Dioscorea</taxon>
    </lineage>
</organism>
<protein>
    <recommendedName>
        <fullName evidence="4">DUF4283 domain-containing protein</fullName>
    </recommendedName>
</protein>
<proteinExistence type="predicted"/>
<dbReference type="EMBL" id="JAGGNH010000001">
    <property type="protein sequence ID" value="KAJ0985402.1"/>
    <property type="molecule type" value="Genomic_DNA"/>
</dbReference>
<dbReference type="AlphaFoldDB" id="A0A9D5D6K6"/>
<dbReference type="Proteomes" id="UP001085076">
    <property type="component" value="Miscellaneous, Linkage group lg01"/>
</dbReference>
<feature type="region of interest" description="Disordered" evidence="1">
    <location>
        <begin position="1"/>
        <end position="90"/>
    </location>
</feature>
<keyword evidence="3" id="KW-1185">Reference proteome</keyword>
<reference evidence="2" key="1">
    <citation type="submission" date="2021-03" db="EMBL/GenBank/DDBJ databases">
        <authorList>
            <person name="Li Z."/>
            <person name="Yang C."/>
        </authorList>
    </citation>
    <scope>NUCLEOTIDE SEQUENCE</scope>
    <source>
        <strain evidence="2">Dzin_1.0</strain>
        <tissue evidence="2">Leaf</tissue>
    </source>
</reference>
<evidence type="ECO:0008006" key="4">
    <source>
        <dbReference type="Google" id="ProtNLM"/>
    </source>
</evidence>
<name>A0A9D5D6K6_9LILI</name>
<reference evidence="2" key="2">
    <citation type="journal article" date="2022" name="Hortic Res">
        <title>The genome of Dioscorea zingiberensis sheds light on the biosynthesis, origin and evolution of the medicinally important diosgenin saponins.</title>
        <authorList>
            <person name="Li Y."/>
            <person name="Tan C."/>
            <person name="Li Z."/>
            <person name="Guo J."/>
            <person name="Li S."/>
            <person name="Chen X."/>
            <person name="Wang C."/>
            <person name="Dai X."/>
            <person name="Yang H."/>
            <person name="Song W."/>
            <person name="Hou L."/>
            <person name="Xu J."/>
            <person name="Tong Z."/>
            <person name="Xu A."/>
            <person name="Yuan X."/>
            <person name="Wang W."/>
            <person name="Yang Q."/>
            <person name="Chen L."/>
            <person name="Sun Z."/>
            <person name="Wang K."/>
            <person name="Pan B."/>
            <person name="Chen J."/>
            <person name="Bao Y."/>
            <person name="Liu F."/>
            <person name="Qi X."/>
            <person name="Gang D.R."/>
            <person name="Wen J."/>
            <person name="Li J."/>
        </authorList>
    </citation>
    <scope>NUCLEOTIDE SEQUENCE</scope>
    <source>
        <strain evidence="2">Dzin_1.0</strain>
    </source>
</reference>
<sequence>MKRGSDLRRCGKGGYKGSTCGESPREKADKLPANPVPNNPQYKSTKIGKKPGESTIKNKHSTTALNNHRPPPSPVPPANSKKKTGEGTETMEQHHISLALDSGMMKGKERMTKFTIAKVVEMRGYIDSSKLAELLRTQVDDQWNWEPRSLKDGRYIVECPSAETARQLEKAGQMVSQVVTLTFTPWTTDLYRPTKAEGALRWVIVRNLPMFCWDRDSMARMLKPAGDLVHVGGCGTTAAEDVRVFLRIRRPRLLPCVIHCSIATLQHTYTIELDSGEPTLP</sequence>
<dbReference type="OrthoDB" id="7486164at2759"/>
<evidence type="ECO:0000256" key="1">
    <source>
        <dbReference type="SAM" id="MobiDB-lite"/>
    </source>
</evidence>
<accession>A0A9D5D6K6</accession>
<evidence type="ECO:0000313" key="2">
    <source>
        <dbReference type="EMBL" id="KAJ0985402.1"/>
    </source>
</evidence>
<evidence type="ECO:0000313" key="3">
    <source>
        <dbReference type="Proteomes" id="UP001085076"/>
    </source>
</evidence>